<evidence type="ECO:0000256" key="9">
    <source>
        <dbReference type="ARBA" id="ARBA00022840"/>
    </source>
</evidence>
<evidence type="ECO:0000256" key="5">
    <source>
        <dbReference type="ARBA" id="ARBA00022598"/>
    </source>
</evidence>
<dbReference type="RefSeq" id="XP_032836582.1">
    <property type="nucleotide sequence ID" value="XM_032980691.1"/>
</dbReference>
<evidence type="ECO:0000256" key="1">
    <source>
        <dbReference type="ARBA" id="ARBA00004651"/>
    </source>
</evidence>
<dbReference type="GO" id="GO:0005324">
    <property type="term" value="F:long-chain fatty acid transmembrane transporter activity"/>
    <property type="evidence" value="ECO:0007669"/>
    <property type="project" value="TreeGrafter"/>
</dbReference>
<dbReference type="GO" id="GO:0044539">
    <property type="term" value="P:long-chain fatty acid import into cell"/>
    <property type="evidence" value="ECO:0007669"/>
    <property type="project" value="TreeGrafter"/>
</dbReference>
<evidence type="ECO:0000256" key="11">
    <source>
        <dbReference type="ARBA" id="ARBA00023055"/>
    </source>
</evidence>
<dbReference type="SUPFAM" id="SSF56801">
    <property type="entry name" value="Acetyl-CoA synthetase-like"/>
    <property type="match status" value="1"/>
</dbReference>
<evidence type="ECO:0000256" key="4">
    <source>
        <dbReference type="ARBA" id="ARBA00022475"/>
    </source>
</evidence>
<dbReference type="GO" id="GO:0005778">
    <property type="term" value="C:peroxisomal membrane"/>
    <property type="evidence" value="ECO:0007669"/>
    <property type="project" value="UniProtKB-SubCell"/>
</dbReference>
<keyword evidence="10" id="KW-1133">Transmembrane helix</keyword>
<evidence type="ECO:0000259" key="24">
    <source>
        <dbReference type="Pfam" id="PF13193"/>
    </source>
</evidence>
<name>A0AAJ7UKN7_PETMA</name>
<dbReference type="KEGG" id="pmrn:116958188"/>
<dbReference type="GO" id="GO:0090434">
    <property type="term" value="F:oleoyl-CoA ligase activity"/>
    <property type="evidence" value="ECO:0007669"/>
    <property type="project" value="TreeGrafter"/>
</dbReference>
<evidence type="ECO:0000313" key="25">
    <source>
        <dbReference type="Proteomes" id="UP001318040"/>
    </source>
</evidence>
<organism evidence="25 26">
    <name type="scientific">Petromyzon marinus</name>
    <name type="common">Sea lamprey</name>
    <dbReference type="NCBI Taxonomy" id="7757"/>
    <lineage>
        <taxon>Eukaryota</taxon>
        <taxon>Metazoa</taxon>
        <taxon>Chordata</taxon>
        <taxon>Craniata</taxon>
        <taxon>Vertebrata</taxon>
        <taxon>Cyclostomata</taxon>
        <taxon>Hyperoartia</taxon>
        <taxon>Petromyzontiformes</taxon>
        <taxon>Petromyzontidae</taxon>
        <taxon>Petromyzon</taxon>
    </lineage>
</organism>
<keyword evidence="25" id="KW-1185">Reference proteome</keyword>
<evidence type="ECO:0000259" key="23">
    <source>
        <dbReference type="Pfam" id="PF00501"/>
    </source>
</evidence>
<dbReference type="InterPro" id="IPR025110">
    <property type="entry name" value="AMP-bd_C"/>
</dbReference>
<dbReference type="PROSITE" id="PS00455">
    <property type="entry name" value="AMP_BINDING"/>
    <property type="match status" value="1"/>
</dbReference>
<evidence type="ECO:0000256" key="21">
    <source>
        <dbReference type="ARBA" id="ARBA00068795"/>
    </source>
</evidence>
<evidence type="ECO:0000256" key="8">
    <source>
        <dbReference type="ARBA" id="ARBA00022832"/>
    </source>
</evidence>
<dbReference type="InterPro" id="IPR020845">
    <property type="entry name" value="AMP-binding_CS"/>
</dbReference>
<keyword evidence="13" id="KW-0472">Membrane</keyword>
<comment type="catalytic activity">
    <reaction evidence="16">
        <text>a very long-chain fatty acid + ATP + CoA = a very long-chain fatty acyl-CoA + AMP + diphosphate</text>
        <dbReference type="Rhea" id="RHEA:54536"/>
        <dbReference type="ChEBI" id="CHEBI:30616"/>
        <dbReference type="ChEBI" id="CHEBI:33019"/>
        <dbReference type="ChEBI" id="CHEBI:57287"/>
        <dbReference type="ChEBI" id="CHEBI:58950"/>
        <dbReference type="ChEBI" id="CHEBI:138261"/>
        <dbReference type="ChEBI" id="CHEBI:456215"/>
    </reaction>
    <physiologicalReaction direction="left-to-right" evidence="16">
        <dbReference type="Rhea" id="RHEA:54537"/>
    </physiologicalReaction>
</comment>
<comment type="subcellular location">
    <subcellularLocation>
        <location evidence="1">Cell membrane</location>
        <topology evidence="1">Multi-pass membrane protein</topology>
    </subcellularLocation>
    <subcellularLocation>
        <location evidence="18">Peroxisome membrane</location>
    </subcellularLocation>
</comment>
<evidence type="ECO:0000256" key="6">
    <source>
        <dbReference type="ARBA" id="ARBA00022692"/>
    </source>
</evidence>
<evidence type="ECO:0000256" key="17">
    <source>
        <dbReference type="ARBA" id="ARBA00041297"/>
    </source>
</evidence>
<keyword evidence="14" id="KW-0576">Peroxisome</keyword>
<evidence type="ECO:0000256" key="14">
    <source>
        <dbReference type="ARBA" id="ARBA00023140"/>
    </source>
</evidence>
<evidence type="ECO:0000256" key="22">
    <source>
        <dbReference type="ARBA" id="ARBA00078285"/>
    </source>
</evidence>
<evidence type="ECO:0000256" key="7">
    <source>
        <dbReference type="ARBA" id="ARBA00022741"/>
    </source>
</evidence>
<comment type="catalytic activity">
    <reaction evidence="19">
        <text>tetracosanoate + ATP + CoA = tetracosanoyl-CoA + AMP + diphosphate</text>
        <dbReference type="Rhea" id="RHEA:33639"/>
        <dbReference type="ChEBI" id="CHEBI:30616"/>
        <dbReference type="ChEBI" id="CHEBI:31014"/>
        <dbReference type="ChEBI" id="CHEBI:33019"/>
        <dbReference type="ChEBI" id="CHEBI:57287"/>
        <dbReference type="ChEBI" id="CHEBI:65052"/>
        <dbReference type="ChEBI" id="CHEBI:456215"/>
    </reaction>
    <physiologicalReaction direction="left-to-right" evidence="19">
        <dbReference type="Rhea" id="RHEA:33640"/>
    </physiologicalReaction>
</comment>
<dbReference type="GO" id="GO:0005886">
    <property type="term" value="C:plasma membrane"/>
    <property type="evidence" value="ECO:0007669"/>
    <property type="project" value="UniProtKB-SubCell"/>
</dbReference>
<evidence type="ECO:0000256" key="12">
    <source>
        <dbReference type="ARBA" id="ARBA00023098"/>
    </source>
</evidence>
<dbReference type="EC" id="6.2.1.3" evidence="15"/>
<keyword evidence="3" id="KW-0813">Transport</keyword>
<dbReference type="PANTHER" id="PTHR43107">
    <property type="entry name" value="LONG-CHAIN FATTY ACID TRANSPORT PROTEIN"/>
    <property type="match status" value="1"/>
</dbReference>
<reference evidence="26" key="1">
    <citation type="submission" date="2025-08" db="UniProtKB">
        <authorList>
            <consortium name="RefSeq"/>
        </authorList>
    </citation>
    <scope>IDENTIFICATION</scope>
    <source>
        <tissue evidence="26">Sperm</tissue>
    </source>
</reference>
<dbReference type="InterPro" id="IPR000873">
    <property type="entry name" value="AMP-dep_synth/lig_dom"/>
</dbReference>
<dbReference type="PANTHER" id="PTHR43107:SF15">
    <property type="entry name" value="FATTY ACID TRANSPORT PROTEIN 3, ISOFORM A"/>
    <property type="match status" value="1"/>
</dbReference>
<evidence type="ECO:0000256" key="20">
    <source>
        <dbReference type="ARBA" id="ARBA00060276"/>
    </source>
</evidence>
<keyword evidence="12" id="KW-0443">Lipid metabolism</keyword>
<dbReference type="GO" id="GO:0005524">
    <property type="term" value="F:ATP binding"/>
    <property type="evidence" value="ECO:0007669"/>
    <property type="project" value="UniProtKB-KW"/>
</dbReference>
<protein>
    <recommendedName>
        <fullName evidence="21">Very long-chain fatty acid transport protein</fullName>
        <ecNumber evidence="15">6.2.1.3</ecNumber>
    </recommendedName>
    <alternativeName>
        <fullName evidence="17">Long-chain-fatty-acid--CoA ligase</fullName>
    </alternativeName>
    <alternativeName>
        <fullName evidence="22">Very-long-chain acyl-CoA synthetase</fullName>
    </alternativeName>
</protein>
<dbReference type="FunFam" id="3.40.50.12780:FF:000019">
    <property type="entry name" value="Long-chain fatty acid transporter"/>
    <property type="match status" value="1"/>
</dbReference>
<evidence type="ECO:0000256" key="13">
    <source>
        <dbReference type="ARBA" id="ARBA00023136"/>
    </source>
</evidence>
<dbReference type="GO" id="GO:0005789">
    <property type="term" value="C:endoplasmic reticulum membrane"/>
    <property type="evidence" value="ECO:0007669"/>
    <property type="project" value="TreeGrafter"/>
</dbReference>
<keyword evidence="9" id="KW-0067">ATP-binding</keyword>
<keyword evidence="4" id="KW-1003">Cell membrane</keyword>
<dbReference type="Pfam" id="PF13193">
    <property type="entry name" value="AMP-binding_C"/>
    <property type="match status" value="1"/>
</dbReference>
<proteinExistence type="inferred from homology"/>
<comment type="function">
    <text evidence="20">Acyl-CoA synthetase required for both the import of long chain fatty acids (LCFAs) (C14-C18) and the activation very long chain fatty acids (VLCFAs) (C20-C26) by esterification of the fatty acids into metabolically active CoA-thioesters for subsequent degradation or incorporation into phospholipids. The transport and fatty acyl-CoA synthetase activities are genetically separable and are thus independent activities. Esterifies VLCFAs in the peroxisome matrix. The VLCFAs are actively transported into peroxisomes by a PXA1-PXA2 heterodimeric transporter in the peroxisomal membrane.</text>
</comment>
<evidence type="ECO:0000256" key="18">
    <source>
        <dbReference type="ARBA" id="ARBA00046271"/>
    </source>
</evidence>
<dbReference type="AlphaFoldDB" id="A0AAJ7UKN7"/>
<keyword evidence="7" id="KW-0547">Nucleotide-binding</keyword>
<accession>A0AAJ7UKN7</accession>
<dbReference type="GO" id="GO:0001579">
    <property type="term" value="P:medium-chain fatty acid transport"/>
    <property type="evidence" value="ECO:0007669"/>
    <property type="project" value="TreeGrafter"/>
</dbReference>
<feature type="domain" description="AMP-binding enzyme C-terminal" evidence="24">
    <location>
        <begin position="529"/>
        <end position="604"/>
    </location>
</feature>
<dbReference type="Proteomes" id="UP001318040">
    <property type="component" value="Chromosome 74"/>
</dbReference>
<evidence type="ECO:0000256" key="15">
    <source>
        <dbReference type="ARBA" id="ARBA00026121"/>
    </source>
</evidence>
<sequence>MRGQNQRAAALAALRLLPALVLRVHTGLAWGWLLALSLGVYAATGGWRFLRVVGKTALRDLHGVTVLVRTKLAVRRLMRRNDTVPVVFQEVVRRHPDKVALIYEGTGERWTFSRLDGEVSAVAHVLWEHGVRPGHVVALFMEGRPRFVAAWLGAARLGAEAALINCSLRGEAVLHCLRASGARALLFGAELTEAFEEIRGSLGKDLLLLCSGETGTEPTPHGALPFDTLLTAAPTHEFPRAQGRGFSDRLFYVYTSGTTGMPKAAIVVHSRYYRMATLVHYGFGMKTSDVLYSCLPLYHTAGNIVGVGQCLMHGLTVVIRKKFSASRFWDDCVKFNCTIVQYIGETCRYLLSQPERRAERLHSVRLALGNGLQAAVWRDFTRRFRVPQIGEFYGATECNCSIGNFDNTFGSCGFNSRILPSVYPIRLMRVQEDSMELLRDSDGLCIPCQPGEPGQLVGRVVQSDPLRRFDGYVDESATHKKLARNVFTQGDCAYLSGDVLVMDELGYMFFRDRTGDTFRWRGENVSSSEVEATVSRLLGMASVAVYGVEVPGVEGKAGMAAIADPAGSLDVVALYAALERVLPPYARPLFLRVLERLATTSTFKLLKTELRREGYDPRTLTDRLYFLDARRRAYVELTPALHSDIVSGHAQL</sequence>
<keyword evidence="8" id="KW-0276">Fatty acid metabolism</keyword>
<keyword evidence="5" id="KW-0436">Ligase</keyword>
<keyword evidence="6" id="KW-0812">Transmembrane</keyword>
<dbReference type="InterPro" id="IPR042099">
    <property type="entry name" value="ANL_N_sf"/>
</dbReference>
<evidence type="ECO:0000256" key="16">
    <source>
        <dbReference type="ARBA" id="ARBA00036527"/>
    </source>
</evidence>
<evidence type="ECO:0000313" key="26">
    <source>
        <dbReference type="RefSeq" id="XP_032836582.1"/>
    </source>
</evidence>
<feature type="domain" description="AMP-dependent synthetase/ligase" evidence="23">
    <location>
        <begin position="88"/>
        <end position="417"/>
    </location>
</feature>
<gene>
    <name evidence="26" type="primary">LOC116958188</name>
</gene>
<dbReference type="InterPro" id="IPR045851">
    <property type="entry name" value="AMP-bd_C_sf"/>
</dbReference>
<evidence type="ECO:0000256" key="19">
    <source>
        <dbReference type="ARBA" id="ARBA00048666"/>
    </source>
</evidence>
<dbReference type="Pfam" id="PF00501">
    <property type="entry name" value="AMP-binding"/>
    <property type="match status" value="1"/>
</dbReference>
<dbReference type="FunFam" id="3.30.300.30:FF:000002">
    <property type="entry name" value="Long-chain fatty acid transport protein 1"/>
    <property type="match status" value="1"/>
</dbReference>
<dbReference type="Gene3D" id="3.30.300.30">
    <property type="match status" value="1"/>
</dbReference>
<comment type="similarity">
    <text evidence="2">Belongs to the ATP-dependent AMP-binding enzyme family.</text>
</comment>
<keyword evidence="11" id="KW-0445">Lipid transport</keyword>
<dbReference type="Gene3D" id="3.40.50.12780">
    <property type="entry name" value="N-terminal domain of ligase-like"/>
    <property type="match status" value="1"/>
</dbReference>
<evidence type="ECO:0000256" key="2">
    <source>
        <dbReference type="ARBA" id="ARBA00006432"/>
    </source>
</evidence>
<evidence type="ECO:0000256" key="10">
    <source>
        <dbReference type="ARBA" id="ARBA00022989"/>
    </source>
</evidence>
<evidence type="ECO:0000256" key="3">
    <source>
        <dbReference type="ARBA" id="ARBA00022448"/>
    </source>
</evidence>